<dbReference type="InterPro" id="IPR011333">
    <property type="entry name" value="SKP1/BTB/POZ_sf"/>
</dbReference>
<protein>
    <recommendedName>
        <fullName evidence="3">BTB domain-containing protein</fullName>
    </recommendedName>
</protein>
<proteinExistence type="predicted"/>
<evidence type="ECO:0008006" key="3">
    <source>
        <dbReference type="Google" id="ProtNLM"/>
    </source>
</evidence>
<dbReference type="STRING" id="5627.A0A1C7LW59"/>
<comment type="caution">
    <text evidence="1">The sequence shown here is derived from an EMBL/GenBank/DDBJ whole genome shotgun (WGS) entry which is preliminary data.</text>
</comment>
<name>A0A1C7LW59_GRIFR</name>
<dbReference type="EMBL" id="LUGG01000025">
    <property type="protein sequence ID" value="OBZ67044.1"/>
    <property type="molecule type" value="Genomic_DNA"/>
</dbReference>
<dbReference type="AlphaFoldDB" id="A0A1C7LW59"/>
<sequence length="293" mass="32419">MSSCMVSHGDPLLPKGSVVVDRPQPVLAISSVLREHAYFASLLSKNFSEGATGGLSGLSGLSSRAEEGEYDYESDSDLDDCEEDKDVDETVLEYDAVPSNGECSSATPTLYSQTGCQEVLIRNVAFRTLRAFVFYLYTNKLNFMPLISEGDEARRVELRRLDADPYAIPSCSPKSMYRFADLCGHTTLQAYAFDAIAARLSPKNIVKESFSRFTSMSPYKKLREHEISVLRQNLSHADVADILPDIIGRTVLGEFPHAGELLLSLLSFLQAKDQSGWETVHPPSWGSTDVSRW</sequence>
<dbReference type="OMA" id="EYDYECD"/>
<evidence type="ECO:0000313" key="2">
    <source>
        <dbReference type="Proteomes" id="UP000092993"/>
    </source>
</evidence>
<accession>A0A1C7LW59</accession>
<organism evidence="1 2">
    <name type="scientific">Grifola frondosa</name>
    <name type="common">Maitake</name>
    <name type="synonym">Polyporus frondosus</name>
    <dbReference type="NCBI Taxonomy" id="5627"/>
    <lineage>
        <taxon>Eukaryota</taxon>
        <taxon>Fungi</taxon>
        <taxon>Dikarya</taxon>
        <taxon>Basidiomycota</taxon>
        <taxon>Agaricomycotina</taxon>
        <taxon>Agaricomycetes</taxon>
        <taxon>Polyporales</taxon>
        <taxon>Grifolaceae</taxon>
        <taxon>Grifola</taxon>
    </lineage>
</organism>
<keyword evidence="2" id="KW-1185">Reference proteome</keyword>
<reference evidence="1 2" key="1">
    <citation type="submission" date="2016-03" db="EMBL/GenBank/DDBJ databases">
        <title>Whole genome sequencing of Grifola frondosa 9006-11.</title>
        <authorList>
            <person name="Min B."/>
            <person name="Park H."/>
            <person name="Kim J.-G."/>
            <person name="Cho H."/>
            <person name="Oh Y.-L."/>
            <person name="Kong W.-S."/>
            <person name="Choi I.-G."/>
        </authorList>
    </citation>
    <scope>NUCLEOTIDE SEQUENCE [LARGE SCALE GENOMIC DNA]</scope>
    <source>
        <strain evidence="1 2">9006-11</strain>
    </source>
</reference>
<dbReference type="Gene3D" id="3.30.710.10">
    <property type="entry name" value="Potassium Channel Kv1.1, Chain A"/>
    <property type="match status" value="1"/>
</dbReference>
<evidence type="ECO:0000313" key="1">
    <source>
        <dbReference type="EMBL" id="OBZ67044.1"/>
    </source>
</evidence>
<dbReference type="OrthoDB" id="6359816at2759"/>
<dbReference type="Proteomes" id="UP000092993">
    <property type="component" value="Unassembled WGS sequence"/>
</dbReference>
<gene>
    <name evidence="1" type="ORF">A0H81_12860</name>
</gene>